<organism evidence="3 4">
    <name type="scientific">Amedibacillus dolichus</name>
    <dbReference type="NCBI Taxonomy" id="31971"/>
    <lineage>
        <taxon>Bacteria</taxon>
        <taxon>Bacillati</taxon>
        <taxon>Bacillota</taxon>
        <taxon>Erysipelotrichia</taxon>
        <taxon>Erysipelotrichales</taxon>
        <taxon>Erysipelotrichaceae</taxon>
        <taxon>Amedibacillus</taxon>
    </lineage>
</organism>
<dbReference type="Pfam" id="PF13527">
    <property type="entry name" value="Acetyltransf_9"/>
    <property type="match status" value="1"/>
</dbReference>
<evidence type="ECO:0000313" key="3">
    <source>
        <dbReference type="EMBL" id="RHM14055.1"/>
    </source>
</evidence>
<evidence type="ECO:0000259" key="1">
    <source>
        <dbReference type="PROSITE" id="PS51186"/>
    </source>
</evidence>
<keyword evidence="2" id="KW-0012">Acyltransferase</keyword>
<dbReference type="GO" id="GO:0030649">
    <property type="term" value="P:aminoglycoside antibiotic catabolic process"/>
    <property type="evidence" value="ECO:0007669"/>
    <property type="project" value="TreeGrafter"/>
</dbReference>
<reference evidence="2" key="2">
    <citation type="submission" date="2021-02" db="EMBL/GenBank/DDBJ databases">
        <title>Infant gut strain persistence is associated with maternal origin, phylogeny, and functional potential including surface adhesion and iron acquisition.</title>
        <authorList>
            <person name="Lou Y.C."/>
        </authorList>
    </citation>
    <scope>NUCLEOTIDE SEQUENCE</scope>
    <source>
        <strain evidence="2">L3_108_103G1_dasL3_108_103G1_concoct_2</strain>
    </source>
</reference>
<dbReference type="EMBL" id="JAGZMZ010000024">
    <property type="protein sequence ID" value="MBS4884799.1"/>
    <property type="molecule type" value="Genomic_DNA"/>
</dbReference>
<dbReference type="InterPro" id="IPR016181">
    <property type="entry name" value="Acyl_CoA_acyltransferase"/>
</dbReference>
<dbReference type="OrthoDB" id="9804948at2"/>
<dbReference type="InterPro" id="IPR051554">
    <property type="entry name" value="Acetyltransferase_Eis"/>
</dbReference>
<dbReference type="SUPFAM" id="SSF55729">
    <property type="entry name" value="Acyl-CoA N-acyltransferases (Nat)"/>
    <property type="match status" value="1"/>
</dbReference>
<dbReference type="GO" id="GO:0034069">
    <property type="term" value="F:aminoglycoside N-acetyltransferase activity"/>
    <property type="evidence" value="ECO:0007669"/>
    <property type="project" value="TreeGrafter"/>
</dbReference>
<reference evidence="3 4" key="1">
    <citation type="submission" date="2018-08" db="EMBL/GenBank/DDBJ databases">
        <title>A genome reference for cultivated species of the human gut microbiota.</title>
        <authorList>
            <person name="Zou Y."/>
            <person name="Xue W."/>
            <person name="Luo G."/>
        </authorList>
    </citation>
    <scope>NUCLEOTIDE SEQUENCE [LARGE SCALE GENOMIC DNA]</scope>
    <source>
        <strain evidence="3 4">AF35-6BH</strain>
    </source>
</reference>
<dbReference type="GeneID" id="92794306"/>
<dbReference type="Proteomes" id="UP000284868">
    <property type="component" value="Unassembled WGS sequence"/>
</dbReference>
<dbReference type="PANTHER" id="PTHR37817">
    <property type="entry name" value="N-ACETYLTRANSFERASE EIS"/>
    <property type="match status" value="1"/>
</dbReference>
<dbReference type="Gene3D" id="3.40.630.30">
    <property type="match status" value="2"/>
</dbReference>
<dbReference type="InterPro" id="IPR000182">
    <property type="entry name" value="GNAT_dom"/>
</dbReference>
<protein>
    <submittedName>
        <fullName evidence="3">GNAT family N-acetyltransferase</fullName>
        <ecNumber evidence="2">2.3.1.-</ecNumber>
    </submittedName>
</protein>
<evidence type="ECO:0000313" key="4">
    <source>
        <dbReference type="Proteomes" id="UP000284868"/>
    </source>
</evidence>
<proteinExistence type="predicted"/>
<sequence length="304" mass="36169">MIKDAERQEKDEILHLWKLCYPTQDEAYLRFYFDHIYDDGITVVKKQDDLIISSLHMNYHVMNFHGKLLKCSYLLGASTLPDYRRRGHFNALMESMLDEAEHNCLISFMKAFNPKAYARYGFEVVYERKAYTIGKAYLHGIKPLRVFDHATAEELLYIYKQFTKRFDGYHVRDIKYYELLLEELRLGGKQLSVYRNEHREVKGYVISTLRKNEVIVHEAVYMDSAILKRLLKKALGVHEEITLVVSKHEHIEKVFPLAIPKKQPYLMARINNYQLFNKLYNGKARNVKEAFAIVRKPLWNHEYY</sequence>
<evidence type="ECO:0000313" key="2">
    <source>
        <dbReference type="EMBL" id="MBS4884799.1"/>
    </source>
</evidence>
<keyword evidence="3" id="KW-0808">Transferase</keyword>
<dbReference type="Proteomes" id="UP000753219">
    <property type="component" value="Unassembled WGS sequence"/>
</dbReference>
<name>A0A415PMV6_9FIRM</name>
<dbReference type="PANTHER" id="PTHR37817:SF1">
    <property type="entry name" value="N-ACETYLTRANSFERASE EIS"/>
    <property type="match status" value="1"/>
</dbReference>
<dbReference type="AlphaFoldDB" id="A0A415PMV6"/>
<accession>A0A415PMV6</accession>
<dbReference type="EMBL" id="QRPK01000010">
    <property type="protein sequence ID" value="RHM14055.1"/>
    <property type="molecule type" value="Genomic_DNA"/>
</dbReference>
<gene>
    <name evidence="3" type="ORF">DWZ83_03355</name>
    <name evidence="2" type="ORF">KHZ85_08535</name>
</gene>
<feature type="domain" description="N-acetyltransferase" evidence="1">
    <location>
        <begin position="1"/>
        <end position="144"/>
    </location>
</feature>
<comment type="caution">
    <text evidence="3">The sequence shown here is derived from an EMBL/GenBank/DDBJ whole genome shotgun (WGS) entry which is preliminary data.</text>
</comment>
<dbReference type="EC" id="2.3.1.-" evidence="2"/>
<dbReference type="PROSITE" id="PS51186">
    <property type="entry name" value="GNAT"/>
    <property type="match status" value="1"/>
</dbReference>
<dbReference type="RefSeq" id="WP_004800906.1">
    <property type="nucleotide sequence ID" value="NZ_CABKNA010000001.1"/>
</dbReference>
<keyword evidence="4" id="KW-1185">Reference proteome</keyword>